<dbReference type="SMART" id="SM00283">
    <property type="entry name" value="MA"/>
    <property type="match status" value="1"/>
</dbReference>
<dbReference type="SUPFAM" id="SSF47170">
    <property type="entry name" value="Aspartate receptor, ligand-binding domain"/>
    <property type="match status" value="1"/>
</dbReference>
<dbReference type="Proteomes" id="UP000002287">
    <property type="component" value="Chromosome 2"/>
</dbReference>
<comment type="subcellular location">
    <subcellularLocation>
        <location evidence="1">Cell inner membrane</location>
        <topology evidence="1">Multi-pass membrane protein</topology>
    </subcellularLocation>
</comment>
<dbReference type="InterPro" id="IPR004090">
    <property type="entry name" value="Chemotax_Me-accpt_rcpt"/>
</dbReference>
<keyword evidence="6 13" id="KW-0812">Transmembrane</keyword>
<dbReference type="eggNOG" id="COG0840">
    <property type="taxonomic scope" value="Bacteria"/>
</dbReference>
<dbReference type="SMART" id="SM00304">
    <property type="entry name" value="HAMP"/>
    <property type="match status" value="1"/>
</dbReference>
<keyword evidence="5" id="KW-0997">Cell inner membrane</keyword>
<evidence type="ECO:0000256" key="5">
    <source>
        <dbReference type="ARBA" id="ARBA00022519"/>
    </source>
</evidence>
<dbReference type="GO" id="GO:0005886">
    <property type="term" value="C:plasma membrane"/>
    <property type="evidence" value="ECO:0007669"/>
    <property type="project" value="UniProtKB-SubCell"/>
</dbReference>
<keyword evidence="4" id="KW-0145">Chemotaxis</keyword>
<feature type="transmembrane region" description="Helical" evidence="13">
    <location>
        <begin position="21"/>
        <end position="47"/>
    </location>
</feature>
<keyword evidence="9 11" id="KW-0807">Transducer</keyword>
<dbReference type="Pfam" id="PF00015">
    <property type="entry name" value="MCPsignal"/>
    <property type="match status" value="1"/>
</dbReference>
<keyword evidence="7 13" id="KW-1133">Transmembrane helix</keyword>
<dbReference type="EMBL" id="CP000615">
    <property type="protein sequence ID" value="ABO57340.1"/>
    <property type="molecule type" value="Genomic_DNA"/>
</dbReference>
<evidence type="ECO:0000313" key="17">
    <source>
        <dbReference type="Proteomes" id="UP000002287"/>
    </source>
</evidence>
<evidence type="ECO:0000256" key="7">
    <source>
        <dbReference type="ARBA" id="ARBA00022989"/>
    </source>
</evidence>
<dbReference type="Pfam" id="PF00672">
    <property type="entry name" value="HAMP"/>
    <property type="match status" value="1"/>
</dbReference>
<dbReference type="Gene3D" id="1.20.120.30">
    <property type="entry name" value="Aspartate receptor, ligand-binding domain"/>
    <property type="match status" value="1"/>
</dbReference>
<dbReference type="SUPFAM" id="SSF58104">
    <property type="entry name" value="Methyl-accepting chemotaxis protein (MCP) signaling domain"/>
    <property type="match status" value="1"/>
</dbReference>
<keyword evidence="2" id="KW-1003">Cell membrane</keyword>
<evidence type="ECO:0000259" key="15">
    <source>
        <dbReference type="PROSITE" id="PS50885"/>
    </source>
</evidence>
<reference evidence="17" key="1">
    <citation type="submission" date="2007-03" db="EMBL/GenBank/DDBJ databases">
        <title>Complete sequence of chromosome 2 of Burkholderia vietnamiensis G4.</title>
        <authorList>
            <consortium name="US DOE Joint Genome Institute"/>
            <person name="Copeland A."/>
            <person name="Lucas S."/>
            <person name="Lapidus A."/>
            <person name="Barry K."/>
            <person name="Detter J.C."/>
            <person name="Glavina del Rio T."/>
            <person name="Hammon N."/>
            <person name="Israni S."/>
            <person name="Dalin E."/>
            <person name="Tice H."/>
            <person name="Pitluck S."/>
            <person name="Chain P."/>
            <person name="Malfatti S."/>
            <person name="Shin M."/>
            <person name="Vergez L."/>
            <person name="Schmutz J."/>
            <person name="Larimer F."/>
            <person name="Land M."/>
            <person name="Hauser L."/>
            <person name="Kyrpides N."/>
            <person name="Tiedje J."/>
            <person name="Richardson P."/>
        </authorList>
    </citation>
    <scope>NUCLEOTIDE SEQUENCE [LARGE SCALE GENOMIC DNA]</scope>
    <source>
        <strain evidence="17">G4 / LMG 22486</strain>
    </source>
</reference>
<dbReference type="Pfam" id="PF02203">
    <property type="entry name" value="TarH"/>
    <property type="match status" value="1"/>
</dbReference>
<keyword evidence="3" id="KW-0488">Methylation</keyword>
<dbReference type="InterPro" id="IPR003122">
    <property type="entry name" value="Tar_rcpt_lig-bd"/>
</dbReference>
<keyword evidence="8 13" id="KW-0472">Membrane</keyword>
<dbReference type="FunFam" id="1.10.287.950:FF:000001">
    <property type="entry name" value="Methyl-accepting chemotaxis sensory transducer"/>
    <property type="match status" value="1"/>
</dbReference>
<organism evidence="16 17">
    <name type="scientific">Burkholderia vietnamiensis (strain G4 / LMG 22486)</name>
    <name type="common">Burkholderia cepacia (strain R1808)</name>
    <dbReference type="NCBI Taxonomy" id="269482"/>
    <lineage>
        <taxon>Bacteria</taxon>
        <taxon>Pseudomonadati</taxon>
        <taxon>Pseudomonadota</taxon>
        <taxon>Betaproteobacteria</taxon>
        <taxon>Burkholderiales</taxon>
        <taxon>Burkholderiaceae</taxon>
        <taxon>Burkholderia</taxon>
        <taxon>Burkholderia cepacia complex</taxon>
    </lineage>
</organism>
<evidence type="ECO:0000259" key="14">
    <source>
        <dbReference type="PROSITE" id="PS50111"/>
    </source>
</evidence>
<feature type="transmembrane region" description="Helical" evidence="13">
    <location>
        <begin position="204"/>
        <end position="227"/>
    </location>
</feature>
<evidence type="ECO:0000256" key="10">
    <source>
        <dbReference type="ARBA" id="ARBA00029447"/>
    </source>
</evidence>
<dbReference type="InterPro" id="IPR051310">
    <property type="entry name" value="MCP_chemotaxis"/>
</dbReference>
<name>A4JM37_BURVG</name>
<evidence type="ECO:0000256" key="13">
    <source>
        <dbReference type="SAM" id="Phobius"/>
    </source>
</evidence>
<feature type="domain" description="Methyl-accepting transducer" evidence="14">
    <location>
        <begin position="286"/>
        <end position="515"/>
    </location>
</feature>
<evidence type="ECO:0000256" key="4">
    <source>
        <dbReference type="ARBA" id="ARBA00022500"/>
    </source>
</evidence>
<evidence type="ECO:0000256" key="8">
    <source>
        <dbReference type="ARBA" id="ARBA00023136"/>
    </source>
</evidence>
<accession>A4JM37</accession>
<sequence>MPSQRPMTKQRQESKMRNMTVRASLLVALTMFGVVIVIGGIAGVVSLRMANANAQRLHEIARQTILVNDAYKDSTRTRSALVRAYSALKERNDTATRDSALQSANRTLERSASETRAYRDASAFDGMDAELKRQLVASSDGLAALLARAADALRNNDTAAYATINDRDVTRAGMVYSQNVEKLQTLANTLTEQALNDGNARYRWIVGFVVVGVGLALALVVITHVALARIVTRPLGEAVAVLDRIASNDLTVRVPEAGRNEIGLLFAAMRRMLDGLSRTVSGVRDSCDAIHTAAREIAAGNLDLSSRTEQQSASLEETAASMEELTSTVRQNAANATEASTLATGTADLARRGGDVVGRVVRTMQDISASALKIAEITNMIDSIAFQTNILALNAAVESARAGEQGRGFAVVAGEVRTLAQRSANAAREIKELIGASMNEVQNGNVLAAEAGAAMEEIVGAVRNVATILVEMTSATSEQSAGIQQVGIAVSQMDQVTQQNAALVEQAAAAADALEHQAQSMKAAVAVFRLGEA</sequence>
<dbReference type="AlphaFoldDB" id="A4JM37"/>
<evidence type="ECO:0000256" key="11">
    <source>
        <dbReference type="PROSITE-ProRule" id="PRU00284"/>
    </source>
</evidence>
<dbReference type="InterPro" id="IPR003660">
    <property type="entry name" value="HAMP_dom"/>
</dbReference>
<evidence type="ECO:0000256" key="2">
    <source>
        <dbReference type="ARBA" id="ARBA00022475"/>
    </source>
</evidence>
<feature type="compositionally biased region" description="Polar residues" evidence="12">
    <location>
        <begin position="97"/>
        <end position="106"/>
    </location>
</feature>
<dbReference type="GO" id="GO:0006935">
    <property type="term" value="P:chemotaxis"/>
    <property type="evidence" value="ECO:0007669"/>
    <property type="project" value="UniProtKB-KW"/>
</dbReference>
<evidence type="ECO:0000256" key="1">
    <source>
        <dbReference type="ARBA" id="ARBA00004429"/>
    </source>
</evidence>
<dbReference type="PRINTS" id="PR00260">
    <property type="entry name" value="CHEMTRNSDUCR"/>
</dbReference>
<evidence type="ECO:0000256" key="12">
    <source>
        <dbReference type="SAM" id="MobiDB-lite"/>
    </source>
</evidence>
<feature type="region of interest" description="Disordered" evidence="12">
    <location>
        <begin position="93"/>
        <end position="112"/>
    </location>
</feature>
<comment type="similarity">
    <text evidence="10">Belongs to the methyl-accepting chemotaxis (MCP) protein family.</text>
</comment>
<proteinExistence type="inferred from homology"/>
<dbReference type="CDD" id="cd11386">
    <property type="entry name" value="MCP_signal"/>
    <property type="match status" value="1"/>
</dbReference>
<evidence type="ECO:0000313" key="16">
    <source>
        <dbReference type="EMBL" id="ABO57340.1"/>
    </source>
</evidence>
<dbReference type="InterPro" id="IPR004089">
    <property type="entry name" value="MCPsignal_dom"/>
</dbReference>
<evidence type="ECO:0000256" key="9">
    <source>
        <dbReference type="ARBA" id="ARBA00023224"/>
    </source>
</evidence>
<gene>
    <name evidence="16" type="ordered locus">Bcep1808_4374</name>
</gene>
<dbReference type="CDD" id="cd06225">
    <property type="entry name" value="HAMP"/>
    <property type="match status" value="1"/>
</dbReference>
<dbReference type="GO" id="GO:0004888">
    <property type="term" value="F:transmembrane signaling receptor activity"/>
    <property type="evidence" value="ECO:0007669"/>
    <property type="project" value="InterPro"/>
</dbReference>
<dbReference type="PROSITE" id="PS50885">
    <property type="entry name" value="HAMP"/>
    <property type="match status" value="1"/>
</dbReference>
<dbReference type="InterPro" id="IPR035440">
    <property type="entry name" value="4HB_MCP_dom_sf"/>
</dbReference>
<dbReference type="GO" id="GO:0007165">
    <property type="term" value="P:signal transduction"/>
    <property type="evidence" value="ECO:0007669"/>
    <property type="project" value="UniProtKB-KW"/>
</dbReference>
<dbReference type="KEGG" id="bvi:Bcep1808_4374"/>
<dbReference type="HOGENOM" id="CLU_000445_107_16_4"/>
<dbReference type="PANTHER" id="PTHR43531">
    <property type="entry name" value="PROTEIN ICFG"/>
    <property type="match status" value="1"/>
</dbReference>
<protein>
    <submittedName>
        <fullName evidence="16">Methyl-accepting chemotaxis sensory transducer</fullName>
    </submittedName>
</protein>
<dbReference type="PANTHER" id="PTHR43531:SF14">
    <property type="entry name" value="METHYL-ACCEPTING CHEMOTAXIS PROTEIN I-RELATED"/>
    <property type="match status" value="1"/>
</dbReference>
<dbReference type="Gene3D" id="1.10.287.950">
    <property type="entry name" value="Methyl-accepting chemotaxis protein"/>
    <property type="match status" value="1"/>
</dbReference>
<feature type="domain" description="HAMP" evidence="15">
    <location>
        <begin position="229"/>
        <end position="281"/>
    </location>
</feature>
<evidence type="ECO:0000256" key="6">
    <source>
        <dbReference type="ARBA" id="ARBA00022692"/>
    </source>
</evidence>
<dbReference type="PROSITE" id="PS50111">
    <property type="entry name" value="CHEMOTAXIS_TRANSDUC_2"/>
    <property type="match status" value="1"/>
</dbReference>
<evidence type="ECO:0000256" key="3">
    <source>
        <dbReference type="ARBA" id="ARBA00022481"/>
    </source>
</evidence>